<sequence length="348" mass="36431">MGLSRLVSPVLGGPRQTLAELPRRNHVGAGSVTAVVDLEAAIGFVVAHGDAVDRARLSRLRSGAPASPELLDAAESGQTLGGGWPAVLGGEVASVDATCFRLSELDDLGALGRPAARHALDWLASGQLADGGWDEHRSLAGLAPEWATPGDPEARFYLTADAGFWLTVAGLDARAAGPLDHRVGGAYAGVVQAASHTLAAQLAPDGTWPSFLPAGWLAAAVLHRQQMFYESARIQAVLADRLPEMSPADVAWLAATLRRVEVGEEQWLLVSTRRRLAETQRSDGGWDSDDGHQFDVHTTLRAIRACRPNAPEAPRAGAQFVVPPSVTLPAPRSGEPPATPAGGPLQVA</sequence>
<dbReference type="EMBL" id="FMDM01000009">
    <property type="protein sequence ID" value="SCG66250.1"/>
    <property type="molecule type" value="Genomic_DNA"/>
</dbReference>
<dbReference type="SUPFAM" id="SSF48239">
    <property type="entry name" value="Terpenoid cyclases/Protein prenyltransferases"/>
    <property type="match status" value="1"/>
</dbReference>
<accession>A0A1C5J6M7</accession>
<keyword evidence="3" id="KW-1185">Reference proteome</keyword>
<organism evidence="2 3">
    <name type="scientific">Micromonospora humi</name>
    <dbReference type="NCBI Taxonomy" id="745366"/>
    <lineage>
        <taxon>Bacteria</taxon>
        <taxon>Bacillati</taxon>
        <taxon>Actinomycetota</taxon>
        <taxon>Actinomycetes</taxon>
        <taxon>Micromonosporales</taxon>
        <taxon>Micromonosporaceae</taxon>
        <taxon>Micromonospora</taxon>
    </lineage>
</organism>
<proteinExistence type="predicted"/>
<evidence type="ECO:0008006" key="4">
    <source>
        <dbReference type="Google" id="ProtNLM"/>
    </source>
</evidence>
<evidence type="ECO:0000256" key="1">
    <source>
        <dbReference type="SAM" id="MobiDB-lite"/>
    </source>
</evidence>
<dbReference type="Gene3D" id="1.50.10.20">
    <property type="match status" value="1"/>
</dbReference>
<feature type="region of interest" description="Disordered" evidence="1">
    <location>
        <begin position="311"/>
        <end position="348"/>
    </location>
</feature>
<dbReference type="Proteomes" id="UP000199360">
    <property type="component" value="Unassembled WGS sequence"/>
</dbReference>
<dbReference type="InterPro" id="IPR008930">
    <property type="entry name" value="Terpenoid_cyclase/PrenylTrfase"/>
</dbReference>
<evidence type="ECO:0000313" key="3">
    <source>
        <dbReference type="Proteomes" id="UP000199360"/>
    </source>
</evidence>
<dbReference type="AlphaFoldDB" id="A0A1C5J6M7"/>
<reference evidence="3" key="1">
    <citation type="submission" date="2016-06" db="EMBL/GenBank/DDBJ databases">
        <authorList>
            <person name="Varghese N."/>
            <person name="Submissions Spin"/>
        </authorList>
    </citation>
    <scope>NUCLEOTIDE SEQUENCE [LARGE SCALE GENOMIC DNA]</scope>
    <source>
        <strain evidence="3">DSM 45647</strain>
    </source>
</reference>
<evidence type="ECO:0000313" key="2">
    <source>
        <dbReference type="EMBL" id="SCG66250.1"/>
    </source>
</evidence>
<protein>
    <recommendedName>
        <fullName evidence="4">Prenyltransferase and squalene oxidase repeat-containing protein</fullName>
    </recommendedName>
</protein>
<name>A0A1C5J6M7_9ACTN</name>
<dbReference type="STRING" id="745366.GA0070213_109104"/>
<gene>
    <name evidence="2" type="ORF">GA0070213_109104</name>
</gene>